<reference evidence="1" key="1">
    <citation type="submission" date="2022-11" db="EMBL/GenBank/DDBJ databases">
        <title>Genome Sequence of Nemania bipapillata.</title>
        <authorList>
            <person name="Buettner E."/>
        </authorList>
    </citation>
    <scope>NUCLEOTIDE SEQUENCE</scope>
    <source>
        <strain evidence="1">CP14</strain>
    </source>
</reference>
<gene>
    <name evidence="1" type="ORF">ONZ43_g6050</name>
</gene>
<proteinExistence type="predicted"/>
<organism evidence="1 2">
    <name type="scientific">Nemania bipapillata</name>
    <dbReference type="NCBI Taxonomy" id="110536"/>
    <lineage>
        <taxon>Eukaryota</taxon>
        <taxon>Fungi</taxon>
        <taxon>Dikarya</taxon>
        <taxon>Ascomycota</taxon>
        <taxon>Pezizomycotina</taxon>
        <taxon>Sordariomycetes</taxon>
        <taxon>Xylariomycetidae</taxon>
        <taxon>Xylariales</taxon>
        <taxon>Xylariaceae</taxon>
        <taxon>Nemania</taxon>
    </lineage>
</organism>
<accession>A0ACC2I323</accession>
<sequence>MADERNPKVSKHERKRSRSPADTNSSTKRMKVEKMEAEDKKIEHNPYLSHWNDGNDDGNNGFINGKLPVGSALRHFRRRETTAKLAHDAEDGDNNPFTGEPHSSQYFSILKARRNLPVHKQR</sequence>
<name>A0ACC2I323_9PEZI</name>
<protein>
    <submittedName>
        <fullName evidence="1">Uncharacterized protein</fullName>
    </submittedName>
</protein>
<dbReference type="EMBL" id="JAPESX010002037">
    <property type="protein sequence ID" value="KAJ8109757.1"/>
    <property type="molecule type" value="Genomic_DNA"/>
</dbReference>
<evidence type="ECO:0000313" key="2">
    <source>
        <dbReference type="Proteomes" id="UP001153334"/>
    </source>
</evidence>
<dbReference type="Proteomes" id="UP001153334">
    <property type="component" value="Unassembled WGS sequence"/>
</dbReference>
<evidence type="ECO:0000313" key="1">
    <source>
        <dbReference type="EMBL" id="KAJ8109757.1"/>
    </source>
</evidence>
<comment type="caution">
    <text evidence="1">The sequence shown here is derived from an EMBL/GenBank/DDBJ whole genome shotgun (WGS) entry which is preliminary data.</text>
</comment>
<keyword evidence="2" id="KW-1185">Reference proteome</keyword>